<dbReference type="InterPro" id="IPR013500">
    <property type="entry name" value="TopoI_cat_euk"/>
</dbReference>
<dbReference type="Pfam" id="PF21338">
    <property type="entry name" value="Top1B_N_bact"/>
    <property type="match status" value="1"/>
</dbReference>
<reference evidence="9 10" key="1">
    <citation type="submission" date="2019-06" db="EMBL/GenBank/DDBJ databases">
        <title>Sorghum-associated microbial communities from plants grown in Nebraska, USA.</title>
        <authorList>
            <person name="Schachtman D."/>
        </authorList>
    </citation>
    <scope>NUCLEOTIDE SEQUENCE [LARGE SCALE GENOMIC DNA]</scope>
    <source>
        <strain evidence="9 10">1225</strain>
    </source>
</reference>
<name>A0A561QG37_9HYPH</name>
<comment type="similarity">
    <text evidence="2">Belongs to the type IB topoisomerase family.</text>
</comment>
<keyword evidence="5" id="KW-0238">DNA-binding</keyword>
<dbReference type="Gene3D" id="1.10.132.120">
    <property type="match status" value="1"/>
</dbReference>
<proteinExistence type="inferred from homology"/>
<dbReference type="GO" id="GO:0006265">
    <property type="term" value="P:DNA topological change"/>
    <property type="evidence" value="ECO:0007669"/>
    <property type="project" value="InterPro"/>
</dbReference>
<dbReference type="EMBL" id="VIWP01000008">
    <property type="protein sequence ID" value="TWF49332.1"/>
    <property type="molecule type" value="Genomic_DNA"/>
</dbReference>
<comment type="catalytic activity">
    <reaction evidence="1">
        <text>ATP-independent breakage of single-stranded DNA, followed by passage and rejoining.</text>
        <dbReference type="EC" id="5.6.2.1"/>
    </reaction>
</comment>
<dbReference type="PROSITE" id="PS52038">
    <property type="entry name" value="TOPO_IB_2"/>
    <property type="match status" value="1"/>
</dbReference>
<evidence type="ECO:0000256" key="4">
    <source>
        <dbReference type="ARBA" id="ARBA00023029"/>
    </source>
</evidence>
<evidence type="ECO:0000313" key="9">
    <source>
        <dbReference type="EMBL" id="TWF49332.1"/>
    </source>
</evidence>
<dbReference type="InterPro" id="IPR035447">
    <property type="entry name" value="DNA_topo_I_N_sf"/>
</dbReference>
<dbReference type="InterPro" id="IPR049331">
    <property type="entry name" value="Top1B_N_bact"/>
</dbReference>
<dbReference type="SUPFAM" id="SSF55869">
    <property type="entry name" value="DNA topoisomerase I domain"/>
    <property type="match status" value="1"/>
</dbReference>
<evidence type="ECO:0000259" key="7">
    <source>
        <dbReference type="Pfam" id="PF01028"/>
    </source>
</evidence>
<comment type="caution">
    <text evidence="9">The sequence shown here is derived from an EMBL/GenBank/DDBJ whole genome shotgun (WGS) entry which is preliminary data.</text>
</comment>
<dbReference type="InterPro" id="IPR011010">
    <property type="entry name" value="DNA_brk_join_enz"/>
</dbReference>
<evidence type="ECO:0000256" key="6">
    <source>
        <dbReference type="ARBA" id="ARBA00023235"/>
    </source>
</evidence>
<sequence>MPKPGYGHMNQMIAKDPLAAELAEAKLASGLIYISGLESGITRKKSGKSFRYFSTNGQRIVDKAEITRLNALAIPPAYTDVIISSNPLSHLQAIGVDARGRRQYRYHPDWHAERGKAKFERLSEFAHSLPDIRERVDHDLRGRGMTMEKALATVVWMLDNLYIRIGNSNYAEENGSYGLTTLRNRHVKIDGASVKFRFKGKSGKEWNLVHSDRRIANVVRKLQELPGQQLFKYVCDEGGCRQISSHDVNTYIQEAAGEDFSSRQFRTWGATCMAVWSLAPLEAATSERAIARQLNEAIDGVAAKLVNTRAVCRSSYIHPGVFEDFRAGRLADILKARKTRSERLLAWMDEDEMRVLQWLKARAALEI</sequence>
<dbReference type="PRINTS" id="PR00416">
    <property type="entry name" value="EUTPISMRASEI"/>
</dbReference>
<accession>A0A561QG37</accession>
<evidence type="ECO:0000256" key="5">
    <source>
        <dbReference type="ARBA" id="ARBA00023125"/>
    </source>
</evidence>
<evidence type="ECO:0000256" key="1">
    <source>
        <dbReference type="ARBA" id="ARBA00000213"/>
    </source>
</evidence>
<evidence type="ECO:0000313" key="10">
    <source>
        <dbReference type="Proteomes" id="UP000320653"/>
    </source>
</evidence>
<dbReference type="AlphaFoldDB" id="A0A561QG37"/>
<protein>
    <recommendedName>
        <fullName evidence="3">DNA topoisomerase</fullName>
        <ecNumber evidence="3">5.6.2.1</ecNumber>
    </recommendedName>
</protein>
<keyword evidence="4" id="KW-0799">Topoisomerase</keyword>
<dbReference type="GO" id="GO:0003677">
    <property type="term" value="F:DNA binding"/>
    <property type="evidence" value="ECO:0007669"/>
    <property type="project" value="UniProtKB-KW"/>
</dbReference>
<dbReference type="Gene3D" id="3.30.66.10">
    <property type="entry name" value="DNA topoisomerase I domain"/>
    <property type="match status" value="1"/>
</dbReference>
<evidence type="ECO:0000256" key="2">
    <source>
        <dbReference type="ARBA" id="ARBA00006645"/>
    </source>
</evidence>
<feature type="domain" description="DNA topoisomerase IB N-terminal" evidence="8">
    <location>
        <begin position="50"/>
        <end position="97"/>
    </location>
</feature>
<dbReference type="InterPro" id="IPR001631">
    <property type="entry name" value="TopoI"/>
</dbReference>
<keyword evidence="10" id="KW-1185">Reference proteome</keyword>
<keyword evidence="6 9" id="KW-0413">Isomerase</keyword>
<evidence type="ECO:0000259" key="8">
    <source>
        <dbReference type="Pfam" id="PF21338"/>
    </source>
</evidence>
<dbReference type="Pfam" id="PF01028">
    <property type="entry name" value="Topoisom_I"/>
    <property type="match status" value="1"/>
</dbReference>
<dbReference type="InterPro" id="IPR014711">
    <property type="entry name" value="TopoI_cat_a-hlx-sub_euk"/>
</dbReference>
<dbReference type="Gene3D" id="3.90.15.10">
    <property type="entry name" value="Topoisomerase I, Chain A, domain 3"/>
    <property type="match status" value="1"/>
</dbReference>
<gene>
    <name evidence="9" type="ORF">FHW37_1082</name>
</gene>
<feature type="domain" description="DNA topoisomerase I catalytic core eukaryotic-type" evidence="7">
    <location>
        <begin position="111"/>
        <end position="323"/>
    </location>
</feature>
<organism evidence="9 10">
    <name type="scientific">Neorhizobium alkalisoli</name>
    <dbReference type="NCBI Taxonomy" id="528178"/>
    <lineage>
        <taxon>Bacteria</taxon>
        <taxon>Pseudomonadati</taxon>
        <taxon>Pseudomonadota</taxon>
        <taxon>Alphaproteobacteria</taxon>
        <taxon>Hyphomicrobiales</taxon>
        <taxon>Rhizobiaceae</taxon>
        <taxon>Rhizobium/Agrobacterium group</taxon>
        <taxon>Neorhizobium</taxon>
    </lineage>
</organism>
<dbReference type="Proteomes" id="UP000320653">
    <property type="component" value="Unassembled WGS sequence"/>
</dbReference>
<evidence type="ECO:0000256" key="3">
    <source>
        <dbReference type="ARBA" id="ARBA00012891"/>
    </source>
</evidence>
<dbReference type="EC" id="5.6.2.1" evidence="3"/>
<dbReference type="GO" id="GO:0003917">
    <property type="term" value="F:DNA topoisomerase type I (single strand cut, ATP-independent) activity"/>
    <property type="evidence" value="ECO:0007669"/>
    <property type="project" value="UniProtKB-EC"/>
</dbReference>
<dbReference type="SUPFAM" id="SSF56349">
    <property type="entry name" value="DNA breaking-rejoining enzymes"/>
    <property type="match status" value="1"/>
</dbReference>